<dbReference type="SUPFAM" id="SSF54001">
    <property type="entry name" value="Cysteine proteinases"/>
    <property type="match status" value="1"/>
</dbReference>
<comment type="similarity">
    <text evidence="1 2">Belongs to the peptidase C12 family.</text>
</comment>
<dbReference type="GO" id="GO:0004843">
    <property type="term" value="F:cysteine-type deubiquitinase activity"/>
    <property type="evidence" value="ECO:0007669"/>
    <property type="project" value="InterPro"/>
</dbReference>
<sequence>MFLAWMKSFWKWFQIQFLLCFFFIPLPQRLASTHEHTEEERLQQENEKKDYSSKVYFTKQTVGNACGTISLLHALGNITFEVKLVPYPPIILGRERNYFLPNRGVYVPAEFIRE</sequence>
<gene>
    <name evidence="6" type="primary">LOC106754026</name>
</gene>
<evidence type="ECO:0000313" key="6">
    <source>
        <dbReference type="RefSeq" id="XP_022634480.1"/>
    </source>
</evidence>
<evidence type="ECO:0000256" key="3">
    <source>
        <dbReference type="SAM" id="SignalP"/>
    </source>
</evidence>
<feature type="signal peptide" evidence="3">
    <location>
        <begin position="1"/>
        <end position="20"/>
    </location>
</feature>
<dbReference type="AlphaFoldDB" id="A0A3Q0ES01"/>
<dbReference type="PROSITE" id="PS52048">
    <property type="entry name" value="UCH_DOMAIN"/>
    <property type="match status" value="1"/>
</dbReference>
<dbReference type="RefSeq" id="XP_022634480.1">
    <property type="nucleotide sequence ID" value="XM_022778759.1"/>
</dbReference>
<evidence type="ECO:0000259" key="4">
    <source>
        <dbReference type="PROSITE" id="PS52048"/>
    </source>
</evidence>
<organism evidence="5 6">
    <name type="scientific">Vigna radiata var. radiata</name>
    <name type="common">Mung bean</name>
    <name type="synonym">Phaseolus aureus</name>
    <dbReference type="NCBI Taxonomy" id="3916"/>
    <lineage>
        <taxon>Eukaryota</taxon>
        <taxon>Viridiplantae</taxon>
        <taxon>Streptophyta</taxon>
        <taxon>Embryophyta</taxon>
        <taxon>Tracheophyta</taxon>
        <taxon>Spermatophyta</taxon>
        <taxon>Magnoliopsida</taxon>
        <taxon>eudicotyledons</taxon>
        <taxon>Gunneridae</taxon>
        <taxon>Pentapetalae</taxon>
        <taxon>rosids</taxon>
        <taxon>fabids</taxon>
        <taxon>Fabales</taxon>
        <taxon>Fabaceae</taxon>
        <taxon>Papilionoideae</taxon>
        <taxon>50 kb inversion clade</taxon>
        <taxon>NPAAA clade</taxon>
        <taxon>indigoferoid/millettioid clade</taxon>
        <taxon>Phaseoleae</taxon>
        <taxon>Vigna</taxon>
    </lineage>
</organism>
<keyword evidence="5" id="KW-1185">Reference proteome</keyword>
<evidence type="ECO:0000256" key="2">
    <source>
        <dbReference type="PROSITE-ProRule" id="PRU01393"/>
    </source>
</evidence>
<dbReference type="GO" id="GO:0005737">
    <property type="term" value="C:cytoplasm"/>
    <property type="evidence" value="ECO:0007669"/>
    <property type="project" value="TreeGrafter"/>
</dbReference>
<evidence type="ECO:0000313" key="5">
    <source>
        <dbReference type="Proteomes" id="UP000087766"/>
    </source>
</evidence>
<dbReference type="Gene3D" id="1.10.418.80">
    <property type="entry name" value="Ubiquitin carboxyl-terminal hydrolase, domain 1"/>
    <property type="match status" value="1"/>
</dbReference>
<comment type="caution">
    <text evidence="2">Lacks conserved residue(s) required for the propagation of feature annotation.</text>
</comment>
<dbReference type="InterPro" id="IPR038765">
    <property type="entry name" value="Papain-like_cys_pep_sf"/>
</dbReference>
<feature type="chain" id="PRO_5018009816" evidence="3">
    <location>
        <begin position="21"/>
        <end position="114"/>
    </location>
</feature>
<evidence type="ECO:0000256" key="1">
    <source>
        <dbReference type="ARBA" id="ARBA00009326"/>
    </source>
</evidence>
<feature type="domain" description="UCH catalytic" evidence="4">
    <location>
        <begin position="1"/>
        <end position="114"/>
    </location>
</feature>
<dbReference type="Pfam" id="PF01088">
    <property type="entry name" value="Peptidase_C12"/>
    <property type="match status" value="1"/>
</dbReference>
<dbReference type="GeneID" id="106754026"/>
<proteinExistence type="inferred from homology"/>
<dbReference type="GO" id="GO:0016579">
    <property type="term" value="P:protein deubiquitination"/>
    <property type="evidence" value="ECO:0007669"/>
    <property type="project" value="TreeGrafter"/>
</dbReference>
<dbReference type="PANTHER" id="PTHR10589">
    <property type="entry name" value="UBIQUITIN CARBOXYL-TERMINAL HYDROLASE"/>
    <property type="match status" value="1"/>
</dbReference>
<keyword evidence="3" id="KW-0732">Signal</keyword>
<dbReference type="GO" id="GO:0006511">
    <property type="term" value="P:ubiquitin-dependent protein catabolic process"/>
    <property type="evidence" value="ECO:0007669"/>
    <property type="project" value="InterPro"/>
</dbReference>
<dbReference type="PANTHER" id="PTHR10589:SF17">
    <property type="entry name" value="UBIQUITIN CARBOXYL-TERMINAL HYDROLASE"/>
    <property type="match status" value="1"/>
</dbReference>
<dbReference type="Proteomes" id="UP000087766">
    <property type="component" value="Chromosome 2"/>
</dbReference>
<dbReference type="InterPro" id="IPR001578">
    <property type="entry name" value="Peptidase_C12_UCH"/>
</dbReference>
<name>A0A3Q0ES01_VIGRR</name>
<reference evidence="5" key="1">
    <citation type="journal article" date="2014" name="Nat. Commun.">
        <title>Genome sequence of mungbean and insights into evolution within Vigna species.</title>
        <authorList>
            <person name="Kang Y.J."/>
            <person name="Kim S.K."/>
            <person name="Kim M.Y."/>
            <person name="Lestari P."/>
            <person name="Kim K.H."/>
            <person name="Ha B.K."/>
            <person name="Jun T.H."/>
            <person name="Hwang W.J."/>
            <person name="Lee T."/>
            <person name="Lee J."/>
            <person name="Shim S."/>
            <person name="Yoon M.Y."/>
            <person name="Jang Y.E."/>
            <person name="Han K.S."/>
            <person name="Taeprayoon P."/>
            <person name="Yoon N."/>
            <person name="Somta P."/>
            <person name="Tanya P."/>
            <person name="Kim K.S."/>
            <person name="Gwag J.G."/>
            <person name="Moon J.K."/>
            <person name="Lee Y.H."/>
            <person name="Park B.S."/>
            <person name="Bombarely A."/>
            <person name="Doyle J.J."/>
            <person name="Jackson S.A."/>
            <person name="Schafleitner R."/>
            <person name="Srinives P."/>
            <person name="Varshney R.K."/>
            <person name="Lee S.H."/>
        </authorList>
    </citation>
    <scope>NUCLEOTIDE SEQUENCE [LARGE SCALE GENOMIC DNA]</scope>
    <source>
        <strain evidence="5">cv. VC1973A</strain>
    </source>
</reference>
<reference evidence="6" key="2">
    <citation type="submission" date="2025-08" db="UniProtKB">
        <authorList>
            <consortium name="RefSeq"/>
        </authorList>
    </citation>
    <scope>IDENTIFICATION</scope>
    <source>
        <tissue evidence="6">Leaf</tissue>
    </source>
</reference>
<accession>A0A3Q0ES01</accession>
<protein>
    <submittedName>
        <fullName evidence="6">Uncharacterized protein LOC106754026 isoform X4</fullName>
    </submittedName>
</protein>